<name>A0A392NPF4_9FABA</name>
<dbReference type="Proteomes" id="UP000265520">
    <property type="component" value="Unassembled WGS sequence"/>
</dbReference>
<comment type="caution">
    <text evidence="1">The sequence shown here is derived from an EMBL/GenBank/DDBJ whole genome shotgun (WGS) entry which is preliminary data.</text>
</comment>
<dbReference type="EMBL" id="LXQA010046976">
    <property type="protein sequence ID" value="MCI01747.1"/>
    <property type="molecule type" value="Genomic_DNA"/>
</dbReference>
<keyword evidence="2" id="KW-1185">Reference proteome</keyword>
<reference evidence="1 2" key="1">
    <citation type="journal article" date="2018" name="Front. Plant Sci.">
        <title>Red Clover (Trifolium pratense) and Zigzag Clover (T. medium) - A Picture of Genomic Similarities and Differences.</title>
        <authorList>
            <person name="Dluhosova J."/>
            <person name="Istvanek J."/>
            <person name="Nedelnik J."/>
            <person name="Repkova J."/>
        </authorList>
    </citation>
    <scope>NUCLEOTIDE SEQUENCE [LARGE SCALE GENOMIC DNA]</scope>
    <source>
        <strain evidence="2">cv. 10/8</strain>
        <tissue evidence="1">Leaf</tissue>
    </source>
</reference>
<sequence length="107" mass="11768">MDSFCIPWSCLDLSSKKPVPEENQPKIQKSFAHAVSNVCEIPLSQFPQACVKGDRLAIPIPEEDYLAGIEACKLNLQGRIIWPKGATPLTVAALKNKLSSMWEDLSA</sequence>
<organism evidence="1 2">
    <name type="scientific">Trifolium medium</name>
    <dbReference type="NCBI Taxonomy" id="97028"/>
    <lineage>
        <taxon>Eukaryota</taxon>
        <taxon>Viridiplantae</taxon>
        <taxon>Streptophyta</taxon>
        <taxon>Embryophyta</taxon>
        <taxon>Tracheophyta</taxon>
        <taxon>Spermatophyta</taxon>
        <taxon>Magnoliopsida</taxon>
        <taxon>eudicotyledons</taxon>
        <taxon>Gunneridae</taxon>
        <taxon>Pentapetalae</taxon>
        <taxon>rosids</taxon>
        <taxon>fabids</taxon>
        <taxon>Fabales</taxon>
        <taxon>Fabaceae</taxon>
        <taxon>Papilionoideae</taxon>
        <taxon>50 kb inversion clade</taxon>
        <taxon>NPAAA clade</taxon>
        <taxon>Hologalegina</taxon>
        <taxon>IRL clade</taxon>
        <taxon>Trifolieae</taxon>
        <taxon>Trifolium</taxon>
    </lineage>
</organism>
<dbReference type="AlphaFoldDB" id="A0A392NPF4"/>
<proteinExistence type="predicted"/>
<protein>
    <submittedName>
        <fullName evidence="1">DUF4283 domain protein</fullName>
    </submittedName>
</protein>
<evidence type="ECO:0000313" key="1">
    <source>
        <dbReference type="EMBL" id="MCI01747.1"/>
    </source>
</evidence>
<evidence type="ECO:0000313" key="2">
    <source>
        <dbReference type="Proteomes" id="UP000265520"/>
    </source>
</evidence>
<accession>A0A392NPF4</accession>